<protein>
    <submittedName>
        <fullName evidence="3">CHASE2 domain-containing protein</fullName>
    </submittedName>
</protein>
<dbReference type="Pfam" id="PF00211">
    <property type="entry name" value="Guanylate_cyc"/>
    <property type="match status" value="1"/>
</dbReference>
<dbReference type="SMART" id="SM00044">
    <property type="entry name" value="CYCc"/>
    <property type="match status" value="1"/>
</dbReference>
<feature type="transmembrane region" description="Helical" evidence="1">
    <location>
        <begin position="424"/>
        <end position="446"/>
    </location>
</feature>
<evidence type="ECO:0000256" key="1">
    <source>
        <dbReference type="SAM" id="Phobius"/>
    </source>
</evidence>
<dbReference type="Gene3D" id="3.30.70.1230">
    <property type="entry name" value="Nucleotide cyclase"/>
    <property type="match status" value="1"/>
</dbReference>
<dbReference type="PANTHER" id="PTHR43081">
    <property type="entry name" value="ADENYLATE CYCLASE, TERMINAL-DIFFERENTIATION SPECIFIC-RELATED"/>
    <property type="match status" value="1"/>
</dbReference>
<feature type="transmembrane region" description="Helical" evidence="1">
    <location>
        <begin position="371"/>
        <end position="391"/>
    </location>
</feature>
<evidence type="ECO:0000313" key="4">
    <source>
        <dbReference type="Proteomes" id="UP001575181"/>
    </source>
</evidence>
<dbReference type="InterPro" id="IPR007890">
    <property type="entry name" value="CHASE2"/>
</dbReference>
<name>A0ABV4TTY5_9GAMM</name>
<dbReference type="InterPro" id="IPR001054">
    <property type="entry name" value="A/G_cyclase"/>
</dbReference>
<organism evidence="3 4">
    <name type="scientific">Thiohalorhabdus methylotrophus</name>
    <dbReference type="NCBI Taxonomy" id="3242694"/>
    <lineage>
        <taxon>Bacteria</taxon>
        <taxon>Pseudomonadati</taxon>
        <taxon>Pseudomonadota</taxon>
        <taxon>Gammaproteobacteria</taxon>
        <taxon>Thiohalorhabdales</taxon>
        <taxon>Thiohalorhabdaceae</taxon>
        <taxon>Thiohalorhabdus</taxon>
    </lineage>
</organism>
<feature type="transmembrane region" description="Helical" evidence="1">
    <location>
        <begin position="398"/>
        <end position="418"/>
    </location>
</feature>
<dbReference type="InterPro" id="IPR050697">
    <property type="entry name" value="Adenylyl/Guanylyl_Cyclase_3/4"/>
</dbReference>
<dbReference type="SMART" id="SM01080">
    <property type="entry name" value="CHASE2"/>
    <property type="match status" value="1"/>
</dbReference>
<dbReference type="InterPro" id="IPR029787">
    <property type="entry name" value="Nucleotide_cyclase"/>
</dbReference>
<dbReference type="PANTHER" id="PTHR43081:SF1">
    <property type="entry name" value="ADENYLATE CYCLASE, TERMINAL-DIFFERENTIATION SPECIFIC"/>
    <property type="match status" value="1"/>
</dbReference>
<dbReference type="EMBL" id="JBGUAW010000004">
    <property type="protein sequence ID" value="MFA9460594.1"/>
    <property type="molecule type" value="Genomic_DNA"/>
</dbReference>
<dbReference type="RefSeq" id="WP_373655375.1">
    <property type="nucleotide sequence ID" value="NZ_JBGUAW010000004.1"/>
</dbReference>
<gene>
    <name evidence="3" type="ORF">ACERLL_07120</name>
</gene>
<comment type="caution">
    <text evidence="3">The sequence shown here is derived from an EMBL/GenBank/DDBJ whole genome shotgun (WGS) entry which is preliminary data.</text>
</comment>
<keyword evidence="1" id="KW-0812">Transmembrane</keyword>
<dbReference type="PROSITE" id="PS50125">
    <property type="entry name" value="GUANYLATE_CYCLASE_2"/>
    <property type="match status" value="1"/>
</dbReference>
<dbReference type="Proteomes" id="UP001575181">
    <property type="component" value="Unassembled WGS sequence"/>
</dbReference>
<evidence type="ECO:0000259" key="2">
    <source>
        <dbReference type="PROSITE" id="PS50125"/>
    </source>
</evidence>
<accession>A0ABV4TTY5</accession>
<keyword evidence="4" id="KW-1185">Reference proteome</keyword>
<evidence type="ECO:0000313" key="3">
    <source>
        <dbReference type="EMBL" id="MFA9460594.1"/>
    </source>
</evidence>
<feature type="domain" description="Guanylate cyclase" evidence="2">
    <location>
        <begin position="487"/>
        <end position="619"/>
    </location>
</feature>
<keyword evidence="1" id="KW-0472">Membrane</keyword>
<sequence>MIRGKLKAHYIPILLGAALVVLTLWAQQTNAPVVQDLRKRLEGVAYDLRFRVTLPFSTEKREPVAIVDIDEKSLDAEGRWPWPRDKVAQLVDRLFEAGAVVVGMDMVFAEPQRNLAATTARHLEQAPGVDPSAEVLATLSAAAPALDDDRALARALDGHDVVMGYMLSREGPKKGALGPPLPTAELQGPEGTSIQVMDHHLGNLPMLQEAAASGGFFSIFPDRDGILRRYHLILAHNDTLYPSLALEMARLYLLAERVRVVTAPVGEVQTVDHLDMGGLRIPTGGHGDVLVPYRGAAGSFPYISATDVLSGEVSADKLAGKLVLIGTTARGLYDLRATPVQSVYPGVEVHANVLRGLLNRSFPRSPAWAEGANFIFMLVMGLLLAVALPLLRPLTLSLLTGALGLALVAGNVLVWSQWHWVIPIALPLFLVLGLGTLNMAYGFLFAERGRRRLKDMFGQYVPPELVDEMTQDPESASSMEGERRDMTVLFADIRGFTAISEQLSAAELKDLLNRFFTPMTRVIFEHRGTIDKYVGDMIMAFWGAPLEDPEHARNGVKAALAMRGEAERLRFQFQKEGLPDVDIGVGLNSGAMNVGNMGSEYRRSYTVLGDAVNLGSRLEGLTKHYGASIVVSDVTREGLEDEILFRRLDRVQVKGRDEPLTIFEPLCPREEASAELLAEVDKLEQALSAYWRREWAEAEELFTELSRAKPDERLYELYLERIESIDPTRMPADWDGVYRHESK</sequence>
<proteinExistence type="predicted"/>
<keyword evidence="1" id="KW-1133">Transmembrane helix</keyword>
<dbReference type="SUPFAM" id="SSF55073">
    <property type="entry name" value="Nucleotide cyclase"/>
    <property type="match status" value="1"/>
</dbReference>
<dbReference type="Pfam" id="PF05226">
    <property type="entry name" value="CHASE2"/>
    <property type="match status" value="1"/>
</dbReference>
<dbReference type="CDD" id="cd07302">
    <property type="entry name" value="CHD"/>
    <property type="match status" value="1"/>
</dbReference>
<reference evidence="3 4" key="1">
    <citation type="submission" date="2024-08" db="EMBL/GenBank/DDBJ databases">
        <title>Whole-genome sequencing of halo(alkali)philic microorganisms from hypersaline lakes.</title>
        <authorList>
            <person name="Sorokin D.Y."/>
            <person name="Merkel A.Y."/>
            <person name="Messina E."/>
            <person name="Yakimov M."/>
        </authorList>
    </citation>
    <scope>NUCLEOTIDE SEQUENCE [LARGE SCALE GENOMIC DNA]</scope>
    <source>
        <strain evidence="3 4">Cl-TMA</strain>
    </source>
</reference>